<feature type="domain" description="EamA" evidence="9">
    <location>
        <begin position="196"/>
        <end position="322"/>
    </location>
</feature>
<evidence type="ECO:0000259" key="9">
    <source>
        <dbReference type="Pfam" id="PF00892"/>
    </source>
</evidence>
<reference evidence="10 11" key="1">
    <citation type="submission" date="2020-08" db="EMBL/GenBank/DDBJ databases">
        <title>Sequencing the genomes of 1000 actinobacteria strains.</title>
        <authorList>
            <person name="Klenk H.-P."/>
        </authorList>
    </citation>
    <scope>NUCLEOTIDE SEQUENCE [LARGE SCALE GENOMIC DNA]</scope>
    <source>
        <strain evidence="10 11">DSM 46887</strain>
    </source>
</reference>
<evidence type="ECO:0000313" key="11">
    <source>
        <dbReference type="Proteomes" id="UP000540685"/>
    </source>
</evidence>
<sequence length="332" mass="33167">MSAPSSLPTTLPSAAAVPQAGVRTAFSPGAGAVASPGTGAASSPGERTAASPEGRTRRSPLAGIATMIASGTANQVGAAAGAHAFPTIGPAGVVAVRQFVAAAVLFPIARPPLRRFTWAQWWPTLLLGTVFAAMNLCLYVAIERIGLGLAVTLEFLGPLAVALAGSRGRRDLLCALGAGIGVYVLVLPGPSSDYVGLGLALAAAGCWASYILLNRLVGTRLPGLQAPATAALVAALANVPVAAALLAQGRFTGAALLYAGLAGLLSSVVPYAADLVVLRHVSARFFGVFMSVNPVLAALCGTLLLGQALAPNEWLGIAVIVVVNAVAVAAKE</sequence>
<organism evidence="10 11">
    <name type="scientific">Streptosporangium becharense</name>
    <dbReference type="NCBI Taxonomy" id="1816182"/>
    <lineage>
        <taxon>Bacteria</taxon>
        <taxon>Bacillati</taxon>
        <taxon>Actinomycetota</taxon>
        <taxon>Actinomycetes</taxon>
        <taxon>Streptosporangiales</taxon>
        <taxon>Streptosporangiaceae</taxon>
        <taxon>Streptosporangium</taxon>
    </lineage>
</organism>
<feature type="transmembrane region" description="Helical" evidence="8">
    <location>
        <begin position="147"/>
        <end position="165"/>
    </location>
</feature>
<keyword evidence="6 8" id="KW-0472">Membrane</keyword>
<comment type="caution">
    <text evidence="10">The sequence shown here is derived from an EMBL/GenBank/DDBJ whole genome shotgun (WGS) entry which is preliminary data.</text>
</comment>
<name>A0A7W9MED7_9ACTN</name>
<comment type="similarity">
    <text evidence="2">Belongs to the EamA transporter family.</text>
</comment>
<feature type="transmembrane region" description="Helical" evidence="8">
    <location>
        <begin position="285"/>
        <end position="308"/>
    </location>
</feature>
<dbReference type="EMBL" id="JACHMP010000001">
    <property type="protein sequence ID" value="MBB5817361.1"/>
    <property type="molecule type" value="Genomic_DNA"/>
</dbReference>
<keyword evidence="4 8" id="KW-0812">Transmembrane</keyword>
<dbReference type="InterPro" id="IPR000620">
    <property type="entry name" value="EamA_dom"/>
</dbReference>
<keyword evidence="3" id="KW-1003">Cell membrane</keyword>
<feature type="transmembrane region" description="Helical" evidence="8">
    <location>
        <begin position="88"/>
        <end position="109"/>
    </location>
</feature>
<keyword evidence="11" id="KW-1185">Reference proteome</keyword>
<evidence type="ECO:0000256" key="7">
    <source>
        <dbReference type="SAM" id="MobiDB-lite"/>
    </source>
</evidence>
<dbReference type="RefSeq" id="WP_184540525.1">
    <property type="nucleotide sequence ID" value="NZ_JACHMP010000001.1"/>
</dbReference>
<dbReference type="Pfam" id="PF00892">
    <property type="entry name" value="EamA"/>
    <property type="match status" value="1"/>
</dbReference>
<accession>A0A7W9MED7</accession>
<evidence type="ECO:0000256" key="4">
    <source>
        <dbReference type="ARBA" id="ARBA00022692"/>
    </source>
</evidence>
<keyword evidence="5 8" id="KW-1133">Transmembrane helix</keyword>
<dbReference type="PANTHER" id="PTHR42920:SF11">
    <property type="entry name" value="INNER MEMBRANE PROTEIN YTFF"/>
    <property type="match status" value="1"/>
</dbReference>
<dbReference type="AlphaFoldDB" id="A0A7W9MED7"/>
<feature type="transmembrane region" description="Helical" evidence="8">
    <location>
        <begin position="225"/>
        <end position="247"/>
    </location>
</feature>
<feature type="transmembrane region" description="Helical" evidence="8">
    <location>
        <begin position="253"/>
        <end position="273"/>
    </location>
</feature>
<evidence type="ECO:0000256" key="3">
    <source>
        <dbReference type="ARBA" id="ARBA00022475"/>
    </source>
</evidence>
<evidence type="ECO:0000256" key="8">
    <source>
        <dbReference type="SAM" id="Phobius"/>
    </source>
</evidence>
<feature type="region of interest" description="Disordered" evidence="7">
    <location>
        <begin position="27"/>
        <end position="57"/>
    </location>
</feature>
<evidence type="ECO:0000256" key="6">
    <source>
        <dbReference type="ARBA" id="ARBA00023136"/>
    </source>
</evidence>
<evidence type="ECO:0000256" key="2">
    <source>
        <dbReference type="ARBA" id="ARBA00007362"/>
    </source>
</evidence>
<feature type="transmembrane region" description="Helical" evidence="8">
    <location>
        <begin position="121"/>
        <end position="141"/>
    </location>
</feature>
<comment type="subcellular location">
    <subcellularLocation>
        <location evidence="1">Cell membrane</location>
        <topology evidence="1">Multi-pass membrane protein</topology>
    </subcellularLocation>
</comment>
<dbReference type="SUPFAM" id="SSF103481">
    <property type="entry name" value="Multidrug resistance efflux transporter EmrE"/>
    <property type="match status" value="2"/>
</dbReference>
<dbReference type="InterPro" id="IPR037185">
    <property type="entry name" value="EmrE-like"/>
</dbReference>
<feature type="transmembrane region" description="Helical" evidence="8">
    <location>
        <begin position="194"/>
        <end position="213"/>
    </location>
</feature>
<evidence type="ECO:0000256" key="1">
    <source>
        <dbReference type="ARBA" id="ARBA00004651"/>
    </source>
</evidence>
<feature type="transmembrane region" description="Helical" evidence="8">
    <location>
        <begin position="172"/>
        <end position="188"/>
    </location>
</feature>
<dbReference type="PANTHER" id="PTHR42920">
    <property type="entry name" value="OS03G0707200 PROTEIN-RELATED"/>
    <property type="match status" value="1"/>
</dbReference>
<feature type="transmembrane region" description="Helical" evidence="8">
    <location>
        <begin position="314"/>
        <end position="330"/>
    </location>
</feature>
<dbReference type="InterPro" id="IPR051258">
    <property type="entry name" value="Diverse_Substrate_Transporter"/>
</dbReference>
<evidence type="ECO:0000256" key="5">
    <source>
        <dbReference type="ARBA" id="ARBA00022989"/>
    </source>
</evidence>
<gene>
    <name evidence="10" type="ORF">F4562_000423</name>
</gene>
<dbReference type="Proteomes" id="UP000540685">
    <property type="component" value="Unassembled WGS sequence"/>
</dbReference>
<dbReference type="GO" id="GO:0005886">
    <property type="term" value="C:plasma membrane"/>
    <property type="evidence" value="ECO:0007669"/>
    <property type="project" value="UniProtKB-SubCell"/>
</dbReference>
<protein>
    <submittedName>
        <fullName evidence="10">Inner membrane transporter RhtA</fullName>
    </submittedName>
</protein>
<proteinExistence type="inferred from homology"/>
<evidence type="ECO:0000313" key="10">
    <source>
        <dbReference type="EMBL" id="MBB5817361.1"/>
    </source>
</evidence>